<dbReference type="GeneID" id="82151937"/>
<dbReference type="EMBL" id="SRYJ01000011">
    <property type="protein sequence ID" value="TGY71559.1"/>
    <property type="molecule type" value="Genomic_DNA"/>
</dbReference>
<evidence type="ECO:0000313" key="4">
    <source>
        <dbReference type="Proteomes" id="UP000014200"/>
    </source>
</evidence>
<accession>R9IDQ7</accession>
<dbReference type="Proteomes" id="UP000014200">
    <property type="component" value="Unassembled WGS sequence"/>
</dbReference>
<name>R9IDQ7_9BACT</name>
<dbReference type="STRING" id="1235788.C802_00194"/>
<dbReference type="RefSeq" id="WP_016274682.1">
    <property type="nucleotide sequence ID" value="NZ_CAKOCL010000010.1"/>
</dbReference>
<reference evidence="2 4" key="1">
    <citation type="submission" date="2013-04" db="EMBL/GenBank/DDBJ databases">
        <title>The Genome Sequence of Bacteroides massiliensis dnLKV3.</title>
        <authorList>
            <consortium name="The Broad Institute Genomics Platform"/>
            <consortium name="The Broad Institute Genome Sequencing Center for Infectious Disease"/>
            <person name="Earl A."/>
            <person name="Xavier R."/>
            <person name="Kuhn K."/>
            <person name="Stappenbeck T."/>
            <person name="Walker B."/>
            <person name="Young S."/>
            <person name="Zeng Q."/>
            <person name="Gargeya S."/>
            <person name="Fitzgerald M."/>
            <person name="Haas B."/>
            <person name="Abouelleil A."/>
            <person name="Allen A.W."/>
            <person name="Alvarado L."/>
            <person name="Arachchi H.M."/>
            <person name="Berlin A.M."/>
            <person name="Chapman S.B."/>
            <person name="Gainer-Dewar J."/>
            <person name="Goldberg J."/>
            <person name="Griggs A."/>
            <person name="Gujja S."/>
            <person name="Hansen M."/>
            <person name="Howarth C."/>
            <person name="Imamovic A."/>
            <person name="Ireland A."/>
            <person name="Larimer J."/>
            <person name="McCowan C."/>
            <person name="Murphy C."/>
            <person name="Pearson M."/>
            <person name="Poon T.W."/>
            <person name="Priest M."/>
            <person name="Roberts A."/>
            <person name="Saif S."/>
            <person name="Shea T."/>
            <person name="Sisk P."/>
            <person name="Sykes S."/>
            <person name="Wortman J."/>
            <person name="Nusbaum C."/>
            <person name="Birren B."/>
        </authorList>
    </citation>
    <scope>NUCLEOTIDE SEQUENCE [LARGE SCALE GENOMIC DNA]</scope>
    <source>
        <strain evidence="4">dnLKV3</strain>
        <strain evidence="2">DnLKV3</strain>
    </source>
</reference>
<dbReference type="InterPro" id="IPR043729">
    <property type="entry name" value="DUF5672"/>
</dbReference>
<dbReference type="PATRIC" id="fig|1235788.3.peg.187"/>
<dbReference type="Pfam" id="PF18922">
    <property type="entry name" value="DUF5672"/>
    <property type="match status" value="1"/>
</dbReference>
<sequence length="271" mass="32546">MIREKKSVAIAIPYYKNNLTKTEQTSLKACTQTLSSYDIFLVSPIKLDTSDICKEYPLLKVKKFKNDYFNNIRGYNKLMLSEDFYSQFTDYSYILIYQLDAFVFKDELQTWVNKGYDYIGAPWIHSSQYTNHKGGTIKCKLKRFWYRITKNKKRLHRYYWGYVGNGGFSLRKVSKMLQITELYKDKIAEQLNDDKPFYGEDMWLQFELKYKHRLKKPTFKEAIRFSIETAPARAYQWNNNTLPFGCHAFNLNQYKDFWEPFINKSTNKMFF</sequence>
<evidence type="ECO:0000259" key="1">
    <source>
        <dbReference type="Pfam" id="PF18922"/>
    </source>
</evidence>
<evidence type="ECO:0000313" key="3">
    <source>
        <dbReference type="EMBL" id="TGY71559.1"/>
    </source>
</evidence>
<protein>
    <recommendedName>
        <fullName evidence="1">DUF5672 domain-containing protein</fullName>
    </recommendedName>
</protein>
<dbReference type="HOGENOM" id="CLU_1025482_0_0_10"/>
<comment type="caution">
    <text evidence="2">The sequence shown here is derived from an EMBL/GenBank/DDBJ whole genome shotgun (WGS) entry which is preliminary data.</text>
</comment>
<reference evidence="3 5" key="2">
    <citation type="submission" date="2019-04" db="EMBL/GenBank/DDBJ databases">
        <title>Microbes associate with the intestines of laboratory mice.</title>
        <authorList>
            <person name="Navarre W."/>
            <person name="Wong E."/>
            <person name="Huang K."/>
            <person name="Tropini C."/>
            <person name="Ng K."/>
            <person name="Yu B."/>
        </authorList>
    </citation>
    <scope>NUCLEOTIDE SEQUENCE [LARGE SCALE GENOMIC DNA]</scope>
    <source>
        <strain evidence="3 5">NM22_B1</strain>
    </source>
</reference>
<evidence type="ECO:0000313" key="2">
    <source>
        <dbReference type="EMBL" id="EOS16515.1"/>
    </source>
</evidence>
<proteinExistence type="predicted"/>
<dbReference type="EMBL" id="ASSP01000003">
    <property type="protein sequence ID" value="EOS16515.1"/>
    <property type="molecule type" value="Genomic_DNA"/>
</dbReference>
<gene>
    <name evidence="2" type="ORF">C802_00194</name>
    <name evidence="3" type="ORF">E5339_06455</name>
</gene>
<dbReference type="OrthoDB" id="7391526at2"/>
<feature type="domain" description="DUF5672" evidence="1">
    <location>
        <begin position="59"/>
        <end position="247"/>
    </location>
</feature>
<dbReference type="AlphaFoldDB" id="R9IDQ7"/>
<dbReference type="Proteomes" id="UP000310760">
    <property type="component" value="Unassembled WGS sequence"/>
</dbReference>
<keyword evidence="4" id="KW-1185">Reference proteome</keyword>
<organism evidence="2 4">
    <name type="scientific">Phocaeicola sartorii</name>
    <dbReference type="NCBI Taxonomy" id="671267"/>
    <lineage>
        <taxon>Bacteria</taxon>
        <taxon>Pseudomonadati</taxon>
        <taxon>Bacteroidota</taxon>
        <taxon>Bacteroidia</taxon>
        <taxon>Bacteroidales</taxon>
        <taxon>Bacteroidaceae</taxon>
        <taxon>Phocaeicola</taxon>
    </lineage>
</organism>
<evidence type="ECO:0000313" key="5">
    <source>
        <dbReference type="Proteomes" id="UP000310760"/>
    </source>
</evidence>